<dbReference type="STRING" id="1121391.SAMN02745206_01485"/>
<gene>
    <name evidence="3" type="ORF">SAMN02745206_01485</name>
</gene>
<evidence type="ECO:0000313" key="3">
    <source>
        <dbReference type="EMBL" id="SHF18250.1"/>
    </source>
</evidence>
<comment type="similarity">
    <text evidence="1">Belongs to the 4-hydroxybenzoyl-CoA thioesterase family.</text>
</comment>
<name>A0A1M4ZJJ7_9BACT</name>
<sequence length="144" mass="16481">MGEKYKFYTPVRVRYADTDAQGHVFFSNYLIYFDQGLTDYLKAVDYSYDKLLQDGIDFFYVDAQCSYKGSARFDEVLNVHTRLTHIGNTSFTFQFAIYKAETDEFIASGRITAVAVSVETRRPVPVPEGLRRAVEVYEGEPLPA</sequence>
<dbReference type="CDD" id="cd00586">
    <property type="entry name" value="4HBT"/>
    <property type="match status" value="1"/>
</dbReference>
<dbReference type="RefSeq" id="WP_073038359.1">
    <property type="nucleotide sequence ID" value="NZ_FQVB01000012.1"/>
</dbReference>
<evidence type="ECO:0000313" key="4">
    <source>
        <dbReference type="Proteomes" id="UP000184076"/>
    </source>
</evidence>
<dbReference type="InterPro" id="IPR050563">
    <property type="entry name" value="4-hydroxybenzoyl-CoA_TE"/>
</dbReference>
<dbReference type="PANTHER" id="PTHR31793">
    <property type="entry name" value="4-HYDROXYBENZOYL-COA THIOESTERASE FAMILY MEMBER"/>
    <property type="match status" value="1"/>
</dbReference>
<keyword evidence="4" id="KW-1185">Reference proteome</keyword>
<accession>A0A1M4ZJJ7</accession>
<organism evidence="3 4">
    <name type="scientific">Desulfacinum infernum DSM 9756</name>
    <dbReference type="NCBI Taxonomy" id="1121391"/>
    <lineage>
        <taxon>Bacteria</taxon>
        <taxon>Pseudomonadati</taxon>
        <taxon>Thermodesulfobacteriota</taxon>
        <taxon>Syntrophobacteria</taxon>
        <taxon>Syntrophobacterales</taxon>
        <taxon>Syntrophobacteraceae</taxon>
        <taxon>Desulfacinum</taxon>
    </lineage>
</organism>
<proteinExistence type="inferred from homology"/>
<dbReference type="PIRSF" id="PIRSF003230">
    <property type="entry name" value="YbgC"/>
    <property type="match status" value="1"/>
</dbReference>
<dbReference type="PANTHER" id="PTHR31793:SF27">
    <property type="entry name" value="NOVEL THIOESTERASE SUPERFAMILY DOMAIN AND SAPOSIN A-TYPE DOMAIN CONTAINING PROTEIN (0610012H03RIK)"/>
    <property type="match status" value="1"/>
</dbReference>
<reference evidence="4" key="1">
    <citation type="submission" date="2016-11" db="EMBL/GenBank/DDBJ databases">
        <authorList>
            <person name="Varghese N."/>
            <person name="Submissions S."/>
        </authorList>
    </citation>
    <scope>NUCLEOTIDE SEQUENCE [LARGE SCALE GENOMIC DNA]</scope>
    <source>
        <strain evidence="4">DSM 9756</strain>
    </source>
</reference>
<protein>
    <submittedName>
        <fullName evidence="3">Acyl-CoA thioester hydrolase</fullName>
    </submittedName>
</protein>
<dbReference type="NCBIfam" id="TIGR00051">
    <property type="entry name" value="YbgC/FadM family acyl-CoA thioesterase"/>
    <property type="match status" value="1"/>
</dbReference>
<dbReference type="Pfam" id="PF13279">
    <property type="entry name" value="4HBT_2"/>
    <property type="match status" value="1"/>
</dbReference>
<dbReference type="GO" id="GO:0047617">
    <property type="term" value="F:fatty acyl-CoA hydrolase activity"/>
    <property type="evidence" value="ECO:0007669"/>
    <property type="project" value="TreeGrafter"/>
</dbReference>
<evidence type="ECO:0000256" key="1">
    <source>
        <dbReference type="ARBA" id="ARBA00005953"/>
    </source>
</evidence>
<dbReference type="AlphaFoldDB" id="A0A1M4ZJJ7"/>
<dbReference type="Proteomes" id="UP000184076">
    <property type="component" value="Unassembled WGS sequence"/>
</dbReference>
<dbReference type="EMBL" id="FQVB01000012">
    <property type="protein sequence ID" value="SHF18250.1"/>
    <property type="molecule type" value="Genomic_DNA"/>
</dbReference>
<dbReference type="InterPro" id="IPR029069">
    <property type="entry name" value="HotDog_dom_sf"/>
</dbReference>
<keyword evidence="2 3" id="KW-0378">Hydrolase</keyword>
<dbReference type="OrthoDB" id="9808429at2"/>
<evidence type="ECO:0000256" key="2">
    <source>
        <dbReference type="ARBA" id="ARBA00022801"/>
    </source>
</evidence>
<dbReference type="SUPFAM" id="SSF54637">
    <property type="entry name" value="Thioesterase/thiol ester dehydrase-isomerase"/>
    <property type="match status" value="1"/>
</dbReference>
<dbReference type="Gene3D" id="3.10.129.10">
    <property type="entry name" value="Hotdog Thioesterase"/>
    <property type="match status" value="1"/>
</dbReference>
<dbReference type="InterPro" id="IPR006684">
    <property type="entry name" value="YbgC/YbaW"/>
</dbReference>